<dbReference type="Pfam" id="PF04982">
    <property type="entry name" value="TM_HPP"/>
    <property type="match status" value="1"/>
</dbReference>
<keyword evidence="2" id="KW-0472">Membrane</keyword>
<keyword evidence="2" id="KW-1133">Transmembrane helix</keyword>
<dbReference type="InterPro" id="IPR007065">
    <property type="entry name" value="HPP"/>
</dbReference>
<evidence type="ECO:0000313" key="5">
    <source>
        <dbReference type="Proteomes" id="UP000014254"/>
    </source>
</evidence>
<dbReference type="OMA" id="VEIIFAY"/>
<dbReference type="OrthoDB" id="2016548at2759"/>
<dbReference type="PANTHER" id="PTHR33741">
    <property type="entry name" value="TRANSMEMBRANE PROTEIN DDB_G0269096-RELATED"/>
    <property type="match status" value="1"/>
</dbReference>
<keyword evidence="5" id="KW-1185">Reference proteome</keyword>
<feature type="transmembrane region" description="Helical" evidence="2">
    <location>
        <begin position="123"/>
        <end position="142"/>
    </location>
</feature>
<dbReference type="InParanoid" id="S2JM83"/>
<feature type="transmembrane region" description="Helical" evidence="2">
    <location>
        <begin position="168"/>
        <end position="188"/>
    </location>
</feature>
<dbReference type="PANTHER" id="PTHR33741:SF5">
    <property type="entry name" value="TRANSMEMBRANE PROTEIN DDB_G0269096-RELATED"/>
    <property type="match status" value="1"/>
</dbReference>
<feature type="domain" description="HPP transmembrane region" evidence="3">
    <location>
        <begin position="30"/>
        <end position="196"/>
    </location>
</feature>
<dbReference type="EMBL" id="KE123912">
    <property type="protein sequence ID" value="EPB91094.1"/>
    <property type="molecule type" value="Genomic_DNA"/>
</dbReference>
<dbReference type="eggNOG" id="ENOG502S3SU">
    <property type="taxonomic scope" value="Eukaryota"/>
</dbReference>
<dbReference type="AlphaFoldDB" id="S2JM83"/>
<keyword evidence="2" id="KW-0812">Transmembrane</keyword>
<sequence>MPLLKKLPYALSHFLGYRGPDHTLKSIPVWRIYIWCFIAAWLGIAVVEIIFAYGPSFQSHDTPMIVASFGATAVLVYGVIESPLAQPRNVIGGQVIGALVGVIISQLFLGIQTNWASASQYTAVQWVGGATAMAISLLVMQITKCVHPPGGATALIPVVTPSFLEIKWFYIGVVVLSAVIQVFFACLINNIDRRYPVYWWAPSELPIKVNPTELTAVLSLPRSAHGTEDVVADNLTVAEEGRLNASTDNDNDNDNNNGNKVAQKYHNSSSSSSSVTAYEKNISVDQAISALQKHAQHSDTKYILFTSNAVIHSPGISLTDSERQSLETVMHRLSPQ</sequence>
<reference evidence="5" key="1">
    <citation type="submission" date="2013-05" db="EMBL/GenBank/DDBJ databases">
        <title>The Genome sequence of Mucor circinelloides f. circinelloides 1006PhL.</title>
        <authorList>
            <consortium name="The Broad Institute Genomics Platform"/>
            <person name="Cuomo C."/>
            <person name="Earl A."/>
            <person name="Findley K."/>
            <person name="Lee S.C."/>
            <person name="Walker B."/>
            <person name="Young S."/>
            <person name="Zeng Q."/>
            <person name="Gargeya S."/>
            <person name="Fitzgerald M."/>
            <person name="Haas B."/>
            <person name="Abouelleil A."/>
            <person name="Allen A.W."/>
            <person name="Alvarado L."/>
            <person name="Arachchi H.M."/>
            <person name="Berlin A.M."/>
            <person name="Chapman S.B."/>
            <person name="Gainer-Dewar J."/>
            <person name="Goldberg J."/>
            <person name="Griggs A."/>
            <person name="Gujja S."/>
            <person name="Hansen M."/>
            <person name="Howarth C."/>
            <person name="Imamovic A."/>
            <person name="Ireland A."/>
            <person name="Larimer J."/>
            <person name="McCowan C."/>
            <person name="Murphy C."/>
            <person name="Pearson M."/>
            <person name="Poon T.W."/>
            <person name="Priest M."/>
            <person name="Roberts A."/>
            <person name="Saif S."/>
            <person name="Shea T."/>
            <person name="Sisk P."/>
            <person name="Sykes S."/>
            <person name="Wortman J."/>
            <person name="Nusbaum C."/>
            <person name="Birren B."/>
        </authorList>
    </citation>
    <scope>NUCLEOTIDE SEQUENCE [LARGE SCALE GENOMIC DNA]</scope>
    <source>
        <strain evidence="5">1006PhL</strain>
    </source>
</reference>
<accession>S2JM83</accession>
<dbReference type="STRING" id="1220926.S2JM83"/>
<organism evidence="4 5">
    <name type="scientific">Mucor circinelloides f. circinelloides (strain 1006PhL)</name>
    <name type="common">Mucormycosis agent</name>
    <name type="synonym">Calyptromyces circinelloides</name>
    <dbReference type="NCBI Taxonomy" id="1220926"/>
    <lineage>
        <taxon>Eukaryota</taxon>
        <taxon>Fungi</taxon>
        <taxon>Fungi incertae sedis</taxon>
        <taxon>Mucoromycota</taxon>
        <taxon>Mucoromycotina</taxon>
        <taxon>Mucoromycetes</taxon>
        <taxon>Mucorales</taxon>
        <taxon>Mucorineae</taxon>
        <taxon>Mucoraceae</taxon>
        <taxon>Mucor</taxon>
    </lineage>
</organism>
<dbReference type="InterPro" id="IPR058581">
    <property type="entry name" value="TM_HPP"/>
</dbReference>
<feature type="transmembrane region" description="Helical" evidence="2">
    <location>
        <begin position="91"/>
        <end position="111"/>
    </location>
</feature>
<name>S2JM83_MUCC1</name>
<evidence type="ECO:0000259" key="3">
    <source>
        <dbReference type="Pfam" id="PF04982"/>
    </source>
</evidence>
<dbReference type="Proteomes" id="UP000014254">
    <property type="component" value="Unassembled WGS sequence"/>
</dbReference>
<feature type="region of interest" description="Disordered" evidence="1">
    <location>
        <begin position="242"/>
        <end position="273"/>
    </location>
</feature>
<evidence type="ECO:0000313" key="4">
    <source>
        <dbReference type="EMBL" id="EPB91094.1"/>
    </source>
</evidence>
<feature type="transmembrane region" description="Helical" evidence="2">
    <location>
        <begin position="32"/>
        <end position="53"/>
    </location>
</feature>
<dbReference type="VEuPathDB" id="FungiDB:HMPREF1544_01974"/>
<feature type="transmembrane region" description="Helical" evidence="2">
    <location>
        <begin position="65"/>
        <end position="85"/>
    </location>
</feature>
<proteinExistence type="predicted"/>
<gene>
    <name evidence="4" type="ORF">HMPREF1544_01974</name>
</gene>
<evidence type="ECO:0000256" key="1">
    <source>
        <dbReference type="SAM" id="MobiDB-lite"/>
    </source>
</evidence>
<evidence type="ECO:0000256" key="2">
    <source>
        <dbReference type="SAM" id="Phobius"/>
    </source>
</evidence>
<protein>
    <recommendedName>
        <fullName evidence="3">HPP transmembrane region domain-containing protein</fullName>
    </recommendedName>
</protein>